<accession>A0A1Q8YI83</accession>
<organism evidence="2 3">
    <name type="scientific">Rhodoferax antarcticus ANT.BR</name>
    <dbReference type="NCBI Taxonomy" id="1111071"/>
    <lineage>
        <taxon>Bacteria</taxon>
        <taxon>Pseudomonadati</taxon>
        <taxon>Pseudomonadota</taxon>
        <taxon>Betaproteobacteria</taxon>
        <taxon>Burkholderiales</taxon>
        <taxon>Comamonadaceae</taxon>
        <taxon>Rhodoferax</taxon>
    </lineage>
</organism>
<dbReference type="PANTHER" id="PTHR33221">
    <property type="entry name" value="WINGED HELIX-TURN-HELIX TRANSCRIPTIONAL REGULATOR, RRF2 FAMILY"/>
    <property type="match status" value="1"/>
</dbReference>
<name>A0A1Q8YI83_9BURK</name>
<dbReference type="PANTHER" id="PTHR33221:SF4">
    <property type="entry name" value="HTH-TYPE TRANSCRIPTIONAL REPRESSOR NSRR"/>
    <property type="match status" value="1"/>
</dbReference>
<keyword evidence="3" id="KW-1185">Reference proteome</keyword>
<dbReference type="GO" id="GO:0005829">
    <property type="term" value="C:cytosol"/>
    <property type="evidence" value="ECO:0007669"/>
    <property type="project" value="TreeGrafter"/>
</dbReference>
<dbReference type="InterPro" id="IPR036388">
    <property type="entry name" value="WH-like_DNA-bd_sf"/>
</dbReference>
<reference evidence="2 3" key="1">
    <citation type="submission" date="2017-01" db="EMBL/GenBank/DDBJ databases">
        <title>Genome sequence of Rhodoferax antarcticus ANT.BR, a psychrophilic purple nonsulfur bacterium from an Antarctic microbial mat.</title>
        <authorList>
            <person name="Baker J."/>
            <person name="Riester C."/>
            <person name="Skinner B."/>
            <person name="Newell A."/>
            <person name="Swingley W."/>
            <person name="Madigan M."/>
            <person name="Jung D."/>
            <person name="Asao M."/>
            <person name="Chen M."/>
            <person name="Loughlin P."/>
            <person name="Pan H."/>
            <person name="Lin S."/>
            <person name="Li N."/>
            <person name="Shaw J."/>
            <person name="Prado M."/>
            <person name="Sherman C."/>
            <person name="Li X."/>
            <person name="Tang J."/>
            <person name="Blankenship R."/>
            <person name="Zhao T."/>
            <person name="Touchman J."/>
            <person name="Sattley M."/>
        </authorList>
    </citation>
    <scope>NUCLEOTIDE SEQUENCE [LARGE SCALE GENOMIC DNA]</scope>
    <source>
        <strain evidence="2 3">ANT.BR</strain>
    </source>
</reference>
<dbReference type="EMBL" id="MSYM01000007">
    <property type="protein sequence ID" value="OLP07653.1"/>
    <property type="molecule type" value="Genomic_DNA"/>
</dbReference>
<evidence type="ECO:0000256" key="1">
    <source>
        <dbReference type="ARBA" id="ARBA00023125"/>
    </source>
</evidence>
<dbReference type="GO" id="GO:0003700">
    <property type="term" value="F:DNA-binding transcription factor activity"/>
    <property type="evidence" value="ECO:0007669"/>
    <property type="project" value="TreeGrafter"/>
</dbReference>
<gene>
    <name evidence="2" type="ORF">BLL52_0749</name>
</gene>
<keyword evidence="1" id="KW-0238">DNA-binding</keyword>
<dbReference type="Gene3D" id="1.10.10.10">
    <property type="entry name" value="Winged helix-like DNA-binding domain superfamily/Winged helix DNA-binding domain"/>
    <property type="match status" value="1"/>
</dbReference>
<dbReference type="AlphaFoldDB" id="A0A1Q8YI83"/>
<evidence type="ECO:0000313" key="2">
    <source>
        <dbReference type="EMBL" id="OLP07653.1"/>
    </source>
</evidence>
<dbReference type="PROSITE" id="PS51197">
    <property type="entry name" value="HTH_RRF2_2"/>
    <property type="match status" value="1"/>
</dbReference>
<dbReference type="GO" id="GO:0003677">
    <property type="term" value="F:DNA binding"/>
    <property type="evidence" value="ECO:0007669"/>
    <property type="project" value="UniProtKB-KW"/>
</dbReference>
<evidence type="ECO:0000313" key="3">
    <source>
        <dbReference type="Proteomes" id="UP000185911"/>
    </source>
</evidence>
<dbReference type="STRING" id="81479.RA876_17710"/>
<protein>
    <submittedName>
        <fullName evidence="2">Rrf2 family transcriptional regulator</fullName>
    </submittedName>
</protein>
<proteinExistence type="predicted"/>
<dbReference type="InterPro" id="IPR036390">
    <property type="entry name" value="WH_DNA-bd_sf"/>
</dbReference>
<comment type="caution">
    <text evidence="2">The sequence shown here is derived from an EMBL/GenBank/DDBJ whole genome shotgun (WGS) entry which is preliminary data.</text>
</comment>
<dbReference type="Pfam" id="PF02082">
    <property type="entry name" value="Rrf2"/>
    <property type="match status" value="1"/>
</dbReference>
<dbReference type="Proteomes" id="UP000185911">
    <property type="component" value="Unassembled WGS sequence"/>
</dbReference>
<dbReference type="RefSeq" id="WP_075585332.1">
    <property type="nucleotide sequence ID" value="NZ_MSYM01000007.1"/>
</dbReference>
<dbReference type="InterPro" id="IPR000944">
    <property type="entry name" value="Tscrpt_reg_Rrf2"/>
</dbReference>
<sequence length="174" mass="18979">MRLTTMTDYAMRLLMYVAQQQDRLCTIAEIAKVYDISEAHLMKVTHQLGLNGWLETVRGKGGGMRLAAAPADINLGAVVRSIEPDFYLVDCLNPDTVCSLTGYCKLTGIMSGALQNMMQYLDGYTLADLLPPKSPARAAHTPLLPLSGSLLGTPLVNRQGLHSLTSKLPHKRLP</sequence>
<dbReference type="NCBIfam" id="TIGR00738">
    <property type="entry name" value="rrf2_super"/>
    <property type="match status" value="1"/>
</dbReference>
<dbReference type="SUPFAM" id="SSF46785">
    <property type="entry name" value="Winged helix' DNA-binding domain"/>
    <property type="match status" value="1"/>
</dbReference>